<protein>
    <submittedName>
        <fullName evidence="1">Uncharacterized protein</fullName>
    </submittedName>
</protein>
<reference evidence="1 2" key="1">
    <citation type="submission" date="2024-09" db="EMBL/GenBank/DDBJ databases">
        <title>Chromosome-scale assembly of Riccia fluitans.</title>
        <authorList>
            <person name="Paukszto L."/>
            <person name="Sawicki J."/>
            <person name="Karawczyk K."/>
            <person name="Piernik-Szablinska J."/>
            <person name="Szczecinska M."/>
            <person name="Mazdziarz M."/>
        </authorList>
    </citation>
    <scope>NUCLEOTIDE SEQUENCE [LARGE SCALE GENOMIC DNA]</scope>
    <source>
        <strain evidence="1">Rf_01</strain>
        <tissue evidence="1">Aerial parts of the thallus</tissue>
    </source>
</reference>
<gene>
    <name evidence="1" type="ORF">R1flu_025683</name>
</gene>
<sequence length="100" mass="11611">MSRDGVETTSDRLAKGKEVNLKVLRLKQVLEGKEINLKVLRLKHILKLKYILVEALMATTKITNQQIGYKDINVKLPNFKQIFQDATEEEEVEEALEKDW</sequence>
<dbReference type="AlphaFoldDB" id="A0ABD1Y1K7"/>
<name>A0ABD1Y1K7_9MARC</name>
<organism evidence="1 2">
    <name type="scientific">Riccia fluitans</name>
    <dbReference type="NCBI Taxonomy" id="41844"/>
    <lineage>
        <taxon>Eukaryota</taxon>
        <taxon>Viridiplantae</taxon>
        <taxon>Streptophyta</taxon>
        <taxon>Embryophyta</taxon>
        <taxon>Marchantiophyta</taxon>
        <taxon>Marchantiopsida</taxon>
        <taxon>Marchantiidae</taxon>
        <taxon>Marchantiales</taxon>
        <taxon>Ricciaceae</taxon>
        <taxon>Riccia</taxon>
    </lineage>
</organism>
<keyword evidence="2" id="KW-1185">Reference proteome</keyword>
<evidence type="ECO:0000313" key="2">
    <source>
        <dbReference type="Proteomes" id="UP001605036"/>
    </source>
</evidence>
<dbReference type="Proteomes" id="UP001605036">
    <property type="component" value="Unassembled WGS sequence"/>
</dbReference>
<dbReference type="EMBL" id="JBHFFA010000007">
    <property type="protein sequence ID" value="KAL2613991.1"/>
    <property type="molecule type" value="Genomic_DNA"/>
</dbReference>
<accession>A0ABD1Y1K7</accession>
<comment type="caution">
    <text evidence="1">The sequence shown here is derived from an EMBL/GenBank/DDBJ whole genome shotgun (WGS) entry which is preliminary data.</text>
</comment>
<evidence type="ECO:0000313" key="1">
    <source>
        <dbReference type="EMBL" id="KAL2613991.1"/>
    </source>
</evidence>
<proteinExistence type="predicted"/>